<dbReference type="PANTHER" id="PTHR30203:SF30">
    <property type="entry name" value="OUTER MEMBRANE PROTEIN-RELATED"/>
    <property type="match status" value="1"/>
</dbReference>
<dbReference type="GO" id="GO:0015562">
    <property type="term" value="F:efflux transmembrane transporter activity"/>
    <property type="evidence" value="ECO:0007669"/>
    <property type="project" value="InterPro"/>
</dbReference>
<comment type="subcellular location">
    <subcellularLocation>
        <location evidence="2">Cell membrane</location>
        <topology evidence="2">Lipid-anchor</topology>
    </subcellularLocation>
</comment>
<name>A0A7C3CXJ6_9BACT</name>
<comment type="caution">
    <text evidence="3">The sequence shown here is derived from an EMBL/GenBank/DDBJ whole genome shotgun (WGS) entry which is preliminary data.</text>
</comment>
<evidence type="ECO:0000256" key="2">
    <source>
        <dbReference type="RuleBase" id="RU362097"/>
    </source>
</evidence>
<dbReference type="GO" id="GO:0005886">
    <property type="term" value="C:plasma membrane"/>
    <property type="evidence" value="ECO:0007669"/>
    <property type="project" value="UniProtKB-SubCell"/>
</dbReference>
<keyword evidence="2" id="KW-0564">Palmitate</keyword>
<keyword evidence="2" id="KW-0812">Transmembrane</keyword>
<reference evidence="3" key="1">
    <citation type="journal article" date="2020" name="mSystems">
        <title>Genome- and Community-Level Interaction Insights into Carbon Utilization and Element Cycling Functions of Hydrothermarchaeota in Hydrothermal Sediment.</title>
        <authorList>
            <person name="Zhou Z."/>
            <person name="Liu Y."/>
            <person name="Xu W."/>
            <person name="Pan J."/>
            <person name="Luo Z.H."/>
            <person name="Li M."/>
        </authorList>
    </citation>
    <scope>NUCLEOTIDE SEQUENCE [LARGE SCALE GENOMIC DNA]</scope>
    <source>
        <strain evidence="3">HyVt-483</strain>
    </source>
</reference>
<keyword evidence="2" id="KW-1134">Transmembrane beta strand</keyword>
<dbReference type="InterPro" id="IPR010131">
    <property type="entry name" value="MdtP/NodT-like"/>
</dbReference>
<dbReference type="PANTHER" id="PTHR30203">
    <property type="entry name" value="OUTER MEMBRANE CATION EFFLUX PROTEIN"/>
    <property type="match status" value="1"/>
</dbReference>
<dbReference type="AlphaFoldDB" id="A0A7C3CXJ6"/>
<dbReference type="NCBIfam" id="TIGR01845">
    <property type="entry name" value="outer_NodT"/>
    <property type="match status" value="1"/>
</dbReference>
<accession>A0A7C3CXJ6</accession>
<dbReference type="PROSITE" id="PS51257">
    <property type="entry name" value="PROKAR_LIPOPROTEIN"/>
    <property type="match status" value="1"/>
</dbReference>
<comment type="similarity">
    <text evidence="1 2">Belongs to the outer membrane factor (OMF) (TC 1.B.17) family.</text>
</comment>
<protein>
    <submittedName>
        <fullName evidence="3">Efflux transporter outer membrane subunit</fullName>
    </submittedName>
</protein>
<dbReference type="Proteomes" id="UP000886043">
    <property type="component" value="Unassembled WGS sequence"/>
</dbReference>
<dbReference type="SUPFAM" id="SSF56954">
    <property type="entry name" value="Outer membrane efflux proteins (OEP)"/>
    <property type="match status" value="1"/>
</dbReference>
<evidence type="ECO:0000256" key="1">
    <source>
        <dbReference type="ARBA" id="ARBA00007613"/>
    </source>
</evidence>
<organism evidence="3">
    <name type="scientific">Thermosulfurimonas dismutans</name>
    <dbReference type="NCBI Taxonomy" id="999894"/>
    <lineage>
        <taxon>Bacteria</taxon>
        <taxon>Pseudomonadati</taxon>
        <taxon>Thermodesulfobacteriota</taxon>
        <taxon>Thermodesulfobacteria</taxon>
        <taxon>Thermodesulfobacteriales</taxon>
        <taxon>Thermodesulfobacteriaceae</taxon>
        <taxon>Thermosulfurimonas</taxon>
    </lineage>
</organism>
<dbReference type="Gene3D" id="1.20.1600.10">
    <property type="entry name" value="Outer membrane efflux proteins (OEP)"/>
    <property type="match status" value="1"/>
</dbReference>
<evidence type="ECO:0000313" key="3">
    <source>
        <dbReference type="EMBL" id="HFC97548.1"/>
    </source>
</evidence>
<dbReference type="EMBL" id="DRMH01000042">
    <property type="protein sequence ID" value="HFC97548.1"/>
    <property type="molecule type" value="Genomic_DNA"/>
</dbReference>
<keyword evidence="2" id="KW-0449">Lipoprotein</keyword>
<keyword evidence="2" id="KW-0472">Membrane</keyword>
<dbReference type="InterPro" id="IPR003423">
    <property type="entry name" value="OMP_efflux"/>
</dbReference>
<sequence>MRPILILLLLLFLSACGPRVEGGPGVSLPERFAQDRGNYTLPSLPERWWTLFGSPELDRLVREVLARNHDLRRARFRLAELAARLRVARARRFPEVNLDFSGRRTRNTLVEAPEFNFIFGEFRARAQVSYEVDLWRKLSSGEKAAYFEVLSAENTRLALAQSLVAETVSEYLRAGFTLCELDLLSREIRTAETRLRLLRRRLAEGLLSASTLMEEKARVAALRAQDLALKRSLEESLQKLQLLAGAYPSGNLRLREARRVCALDLPLPPPGLPSQLLRRRPDVRAAEARLKAAAEKVKMARAARFPRLLLTAEEGRVSNALKDLLQKRNRIWTLTFGLTQPLFNAGRLRAEERAAREALREAREEYLKTVLTALREVEFALLSEERLRGVLRETRRECADRKRRVVFARERFRAGLLDLPRVLAEEMTLLETQRKLLEARKDLLLNRVFLFKALGGDFGFAEKEGA</sequence>
<dbReference type="Gene3D" id="2.20.200.10">
    <property type="entry name" value="Outer membrane efflux proteins (OEP)"/>
    <property type="match status" value="1"/>
</dbReference>
<gene>
    <name evidence="3" type="ORF">ENJ40_03685</name>
</gene>
<dbReference type="Pfam" id="PF02321">
    <property type="entry name" value="OEP"/>
    <property type="match status" value="2"/>
</dbReference>
<proteinExistence type="inferred from homology"/>